<evidence type="ECO:0000256" key="1">
    <source>
        <dbReference type="ARBA" id="ARBA00004141"/>
    </source>
</evidence>
<keyword evidence="3 5" id="KW-1133">Transmembrane helix</keyword>
<keyword evidence="4 5" id="KW-0472">Membrane</keyword>
<comment type="subcellular location">
    <subcellularLocation>
        <location evidence="1">Membrane</location>
        <topology evidence="1">Multi-pass membrane protein</topology>
    </subcellularLocation>
</comment>
<keyword evidence="2 5" id="KW-0812">Transmembrane</keyword>
<dbReference type="KEGG" id="mgin:FRZ54_16545"/>
<evidence type="ECO:0000256" key="2">
    <source>
        <dbReference type="ARBA" id="ARBA00022692"/>
    </source>
</evidence>
<dbReference type="OrthoDB" id="669592at2"/>
<feature type="transmembrane region" description="Helical" evidence="5">
    <location>
        <begin position="15"/>
        <end position="34"/>
    </location>
</feature>
<evidence type="ECO:0000313" key="7">
    <source>
        <dbReference type="Proteomes" id="UP000321479"/>
    </source>
</evidence>
<dbReference type="InterPro" id="IPR032808">
    <property type="entry name" value="DoxX"/>
</dbReference>
<feature type="transmembrane region" description="Helical" evidence="5">
    <location>
        <begin position="40"/>
        <end position="60"/>
    </location>
</feature>
<feature type="transmembrane region" description="Helical" evidence="5">
    <location>
        <begin position="187"/>
        <end position="206"/>
    </location>
</feature>
<reference evidence="6 7" key="1">
    <citation type="journal article" date="2017" name="Curr. Microbiol.">
        <title>Mucilaginibacter ginsenosidivorans sp. nov., Isolated from Soil of Ginseng Field.</title>
        <authorList>
            <person name="Kim M.M."/>
            <person name="Siddiqi M.Z."/>
            <person name="Im W.T."/>
        </authorList>
    </citation>
    <scope>NUCLEOTIDE SEQUENCE [LARGE SCALE GENOMIC DNA]</scope>
    <source>
        <strain evidence="6 7">Gsoil 3017</strain>
    </source>
</reference>
<accession>A0A5B8UY44</accession>
<evidence type="ECO:0000256" key="4">
    <source>
        <dbReference type="ARBA" id="ARBA00023136"/>
    </source>
</evidence>
<evidence type="ECO:0000256" key="5">
    <source>
        <dbReference type="SAM" id="Phobius"/>
    </source>
</evidence>
<gene>
    <name evidence="6" type="ORF">FRZ54_16545</name>
</gene>
<name>A0A5B8UY44_9SPHI</name>
<feature type="transmembrane region" description="Helical" evidence="5">
    <location>
        <begin position="149"/>
        <end position="167"/>
    </location>
</feature>
<dbReference type="Proteomes" id="UP000321479">
    <property type="component" value="Chromosome"/>
</dbReference>
<keyword evidence="7" id="KW-1185">Reference proteome</keyword>
<proteinExistence type="predicted"/>
<dbReference type="EMBL" id="CP042436">
    <property type="protein sequence ID" value="QEC64117.1"/>
    <property type="molecule type" value="Genomic_DNA"/>
</dbReference>
<sequence>MNQLTLQHNETKIHYTLRFASAMCFIGHGTFGIIGKKIWLNYFAVFGINSVLGTQLMPWLGAIDILMGISILLYPTRAVLGWLMIWGAVTAFCRPMSGEPFAEFIERAGNFGAPFTLLLLSGFNLRDIKSWFTRVSPDVKISPDTRKRMVICLRIIVCLLFIGHGWLNLIEKKGIVEQYTSLGFSNPVNVAHIVGLFEILAAISVLIKPLRPLLLAFLVWKMGSELFYPHWELFEFIERGGSYGAILALWLALPASNLLAGKRVKVPASIKMI</sequence>
<organism evidence="6 7">
    <name type="scientific">Mucilaginibacter ginsenosidivorans</name>
    <dbReference type="NCBI Taxonomy" id="398053"/>
    <lineage>
        <taxon>Bacteria</taxon>
        <taxon>Pseudomonadati</taxon>
        <taxon>Bacteroidota</taxon>
        <taxon>Sphingobacteriia</taxon>
        <taxon>Sphingobacteriales</taxon>
        <taxon>Sphingobacteriaceae</taxon>
        <taxon>Mucilaginibacter</taxon>
    </lineage>
</organism>
<dbReference type="AlphaFoldDB" id="A0A5B8UY44"/>
<dbReference type="GO" id="GO:0016020">
    <property type="term" value="C:membrane"/>
    <property type="evidence" value="ECO:0007669"/>
    <property type="project" value="UniProtKB-SubCell"/>
</dbReference>
<protein>
    <submittedName>
        <fullName evidence="6">DoxX family membrane protein</fullName>
    </submittedName>
</protein>
<evidence type="ECO:0000313" key="6">
    <source>
        <dbReference type="EMBL" id="QEC64117.1"/>
    </source>
</evidence>
<dbReference type="RefSeq" id="WP_147032690.1">
    <property type="nucleotide sequence ID" value="NZ_CP042436.1"/>
</dbReference>
<evidence type="ECO:0000256" key="3">
    <source>
        <dbReference type="ARBA" id="ARBA00022989"/>
    </source>
</evidence>
<dbReference type="Pfam" id="PF07681">
    <property type="entry name" value="DoxX"/>
    <property type="match status" value="1"/>
</dbReference>
<feature type="transmembrane region" description="Helical" evidence="5">
    <location>
        <begin position="72"/>
        <end position="91"/>
    </location>
</feature>